<evidence type="ECO:0000256" key="8">
    <source>
        <dbReference type="ARBA" id="ARBA00038408"/>
    </source>
</evidence>
<sequence>MLEKIREGSQGTIVKVVLGAVILSFALAGVGSYLGNPAELVAAKVNDQKIYTQALENAVRDERTRLQQQLGEQFEMMASNPAFEQQIRASVLERLVTEALLDQAVAEHGLAVGDEQVRQAIVNMAAFQRDGVFDNDLYLSLISRQGFSAASFRETVRADMSRRQFVTGVLDSDFVLPNEIERVESLLNQTRSVRYWKIDTAKIAASYIPTEEQVQAYFDSHQYLYQQAEMVSAEFIRIDAQQLAQDITISDEQVAEYYQSNVDLYKTTEERRASHILLDNSDEGRDAARKIEAELAAGGDFAELAKTYSTDTFSAEKGGDLDWFARGIMGDVFDEAVFALAQEGDVSNLVETPFGLHIIQLTGVRPEATQPLDEVASTIQQELKQNQALEQYYQLQEEVTNLAFELPDSLDEIASETGLKVEQTDSFERTAPPTLLADPKVINALFSEQVMRDRLNSDPIELGEGLLMVVRVKDYQPARTKTLDEVKSEVAQAVALESAADSANGIADDYLAKLKAGETPLIAADEPIVLLSESDFRRDAMSLDRAVRDRAFAMAKPEQGSQFDKVTASNYVAVIALDKVSIAEGQESDERLAQVLEQTQSQVAYLALVNALKEQAEIVYVQQTESDSDLF</sequence>
<dbReference type="InterPro" id="IPR000297">
    <property type="entry name" value="PPIase_PpiC"/>
</dbReference>
<dbReference type="InterPro" id="IPR046357">
    <property type="entry name" value="PPIase_dom_sf"/>
</dbReference>
<dbReference type="GO" id="GO:0003755">
    <property type="term" value="F:peptidyl-prolyl cis-trans isomerase activity"/>
    <property type="evidence" value="ECO:0007669"/>
    <property type="project" value="UniProtKB-KW"/>
</dbReference>
<comment type="subcellular location">
    <subcellularLocation>
        <location evidence="1">Cell inner membrane</location>
        <topology evidence="1">Single-pass type II membrane protein</topology>
        <orientation evidence="1">Periplasmic side</orientation>
    </subcellularLocation>
</comment>
<evidence type="ECO:0000259" key="13">
    <source>
        <dbReference type="PROSITE" id="PS50198"/>
    </source>
</evidence>
<evidence type="ECO:0000256" key="10">
    <source>
        <dbReference type="ARBA" id="ARBA00042775"/>
    </source>
</evidence>
<dbReference type="AlphaFoldDB" id="A0A8J2U4P8"/>
<organism evidence="14 15">
    <name type="scientific">Neiella marina</name>
    <dbReference type="NCBI Taxonomy" id="508461"/>
    <lineage>
        <taxon>Bacteria</taxon>
        <taxon>Pseudomonadati</taxon>
        <taxon>Pseudomonadota</taxon>
        <taxon>Gammaproteobacteria</taxon>
        <taxon>Alteromonadales</taxon>
        <taxon>Echinimonadaceae</taxon>
        <taxon>Neiella</taxon>
    </lineage>
</organism>
<evidence type="ECO:0000256" key="4">
    <source>
        <dbReference type="ARBA" id="ARBA00022692"/>
    </source>
</evidence>
<dbReference type="EMBL" id="BMDX01000007">
    <property type="protein sequence ID" value="GGA75691.1"/>
    <property type="molecule type" value="Genomic_DNA"/>
</dbReference>
<feature type="transmembrane region" description="Helical" evidence="12">
    <location>
        <begin position="12"/>
        <end position="34"/>
    </location>
</feature>
<dbReference type="PANTHER" id="PTHR47529:SF1">
    <property type="entry name" value="PERIPLASMIC CHAPERONE PPID"/>
    <property type="match status" value="1"/>
</dbReference>
<protein>
    <recommendedName>
        <fullName evidence="9">Periplasmic chaperone PpiD</fullName>
    </recommendedName>
    <alternativeName>
        <fullName evidence="10">Periplasmic folding chaperone</fullName>
    </alternativeName>
</protein>
<dbReference type="SUPFAM" id="SSF54534">
    <property type="entry name" value="FKBP-like"/>
    <property type="match status" value="1"/>
</dbReference>
<keyword evidence="6 12" id="KW-0472">Membrane</keyword>
<dbReference type="GO" id="GO:0005886">
    <property type="term" value="C:plasma membrane"/>
    <property type="evidence" value="ECO:0007669"/>
    <property type="project" value="UniProtKB-SubCell"/>
</dbReference>
<comment type="similarity">
    <text evidence="8">Belongs to the PpiD chaperone family.</text>
</comment>
<feature type="domain" description="PpiC" evidence="13">
    <location>
        <begin position="268"/>
        <end position="363"/>
    </location>
</feature>
<evidence type="ECO:0000256" key="9">
    <source>
        <dbReference type="ARBA" id="ARBA00040743"/>
    </source>
</evidence>
<gene>
    <name evidence="14" type="primary">ppiD</name>
    <name evidence="14" type="ORF">GCM10011369_16910</name>
</gene>
<dbReference type="Gene3D" id="3.10.50.40">
    <property type="match status" value="1"/>
</dbReference>
<dbReference type="Proteomes" id="UP000619743">
    <property type="component" value="Unassembled WGS sequence"/>
</dbReference>
<evidence type="ECO:0000313" key="14">
    <source>
        <dbReference type="EMBL" id="GGA75691.1"/>
    </source>
</evidence>
<dbReference type="PANTHER" id="PTHR47529">
    <property type="entry name" value="PEPTIDYL-PROLYL CIS-TRANS ISOMERASE D"/>
    <property type="match status" value="1"/>
</dbReference>
<evidence type="ECO:0000256" key="2">
    <source>
        <dbReference type="ARBA" id="ARBA00022475"/>
    </source>
</evidence>
<keyword evidence="2" id="KW-1003">Cell membrane</keyword>
<keyword evidence="3" id="KW-0997">Cell inner membrane</keyword>
<dbReference type="RefSeq" id="WP_158100572.1">
    <property type="nucleotide sequence ID" value="NZ_BMDX01000007.1"/>
</dbReference>
<keyword evidence="15" id="KW-1185">Reference proteome</keyword>
<keyword evidence="11" id="KW-0697">Rotamase</keyword>
<dbReference type="PROSITE" id="PS50198">
    <property type="entry name" value="PPIC_PPIASE_2"/>
    <property type="match status" value="1"/>
</dbReference>
<evidence type="ECO:0000256" key="12">
    <source>
        <dbReference type="SAM" id="Phobius"/>
    </source>
</evidence>
<evidence type="ECO:0000256" key="11">
    <source>
        <dbReference type="PROSITE-ProRule" id="PRU00278"/>
    </source>
</evidence>
<keyword evidence="7" id="KW-0143">Chaperone</keyword>
<name>A0A8J2U4P8_9GAMM</name>
<keyword evidence="5 12" id="KW-1133">Transmembrane helix</keyword>
<dbReference type="Pfam" id="PF13616">
    <property type="entry name" value="Rotamase_3"/>
    <property type="match status" value="1"/>
</dbReference>
<dbReference type="InterPro" id="IPR027304">
    <property type="entry name" value="Trigger_fact/SurA_dom_sf"/>
</dbReference>
<proteinExistence type="inferred from homology"/>
<dbReference type="SUPFAM" id="SSF109998">
    <property type="entry name" value="Triger factor/SurA peptide-binding domain-like"/>
    <property type="match status" value="1"/>
</dbReference>
<comment type="caution">
    <text evidence="14">The sequence shown here is derived from an EMBL/GenBank/DDBJ whole genome shotgun (WGS) entry which is preliminary data.</text>
</comment>
<evidence type="ECO:0000256" key="7">
    <source>
        <dbReference type="ARBA" id="ARBA00023186"/>
    </source>
</evidence>
<dbReference type="Gene3D" id="1.10.4030.10">
    <property type="entry name" value="Porin chaperone SurA, peptide-binding domain"/>
    <property type="match status" value="1"/>
</dbReference>
<keyword evidence="11 14" id="KW-0413">Isomerase</keyword>
<evidence type="ECO:0000256" key="5">
    <source>
        <dbReference type="ARBA" id="ARBA00022989"/>
    </source>
</evidence>
<evidence type="ECO:0000313" key="15">
    <source>
        <dbReference type="Proteomes" id="UP000619743"/>
    </source>
</evidence>
<dbReference type="Pfam" id="PF13624">
    <property type="entry name" value="SurA_N_3"/>
    <property type="match status" value="1"/>
</dbReference>
<evidence type="ECO:0000256" key="1">
    <source>
        <dbReference type="ARBA" id="ARBA00004382"/>
    </source>
</evidence>
<evidence type="ECO:0000256" key="6">
    <source>
        <dbReference type="ARBA" id="ARBA00023136"/>
    </source>
</evidence>
<evidence type="ECO:0000256" key="3">
    <source>
        <dbReference type="ARBA" id="ARBA00022519"/>
    </source>
</evidence>
<dbReference type="OrthoDB" id="9812372at2"/>
<accession>A0A8J2U4P8</accession>
<reference evidence="15" key="1">
    <citation type="journal article" date="2019" name="Int. J. Syst. Evol. Microbiol.">
        <title>The Global Catalogue of Microorganisms (GCM) 10K type strain sequencing project: providing services to taxonomists for standard genome sequencing and annotation.</title>
        <authorList>
            <consortium name="The Broad Institute Genomics Platform"/>
            <consortium name="The Broad Institute Genome Sequencing Center for Infectious Disease"/>
            <person name="Wu L."/>
            <person name="Ma J."/>
        </authorList>
    </citation>
    <scope>NUCLEOTIDE SEQUENCE [LARGE SCALE GENOMIC DNA]</scope>
    <source>
        <strain evidence="15">CGMCC 1.10130</strain>
    </source>
</reference>
<keyword evidence="4 12" id="KW-0812">Transmembrane</keyword>
<dbReference type="InterPro" id="IPR052029">
    <property type="entry name" value="PpiD_chaperone"/>
</dbReference>